<accession>A0A6G4V2M7</accession>
<evidence type="ECO:0000313" key="4">
    <source>
        <dbReference type="EMBL" id="NGO08185.1"/>
    </source>
</evidence>
<feature type="compositionally biased region" description="Pro residues" evidence="3">
    <location>
        <begin position="129"/>
        <end position="140"/>
    </location>
</feature>
<dbReference type="PRINTS" id="PR00834">
    <property type="entry name" value="PROTEASES2C"/>
</dbReference>
<name>A0A6G4V2M7_9ACTN</name>
<dbReference type="Proteomes" id="UP000472335">
    <property type="component" value="Unassembled WGS sequence"/>
</dbReference>
<feature type="compositionally biased region" description="Pro residues" evidence="3">
    <location>
        <begin position="26"/>
        <end position="42"/>
    </location>
</feature>
<dbReference type="Pfam" id="PF13365">
    <property type="entry name" value="Trypsin_2"/>
    <property type="match status" value="1"/>
</dbReference>
<dbReference type="EMBL" id="JAAKZY010000026">
    <property type="protein sequence ID" value="NGO08185.1"/>
    <property type="molecule type" value="Genomic_DNA"/>
</dbReference>
<dbReference type="PANTHER" id="PTHR43343">
    <property type="entry name" value="PEPTIDASE S12"/>
    <property type="match status" value="1"/>
</dbReference>
<dbReference type="GO" id="GO:0006508">
    <property type="term" value="P:proteolysis"/>
    <property type="evidence" value="ECO:0007669"/>
    <property type="project" value="UniProtKB-KW"/>
</dbReference>
<dbReference type="SUPFAM" id="SSF50494">
    <property type="entry name" value="Trypsin-like serine proteases"/>
    <property type="match status" value="1"/>
</dbReference>
<feature type="region of interest" description="Disordered" evidence="3">
    <location>
        <begin position="1"/>
        <end position="142"/>
    </location>
</feature>
<keyword evidence="1 4" id="KW-0645">Protease</keyword>
<dbReference type="InterPro" id="IPR009003">
    <property type="entry name" value="Peptidase_S1_PA"/>
</dbReference>
<organism evidence="4 5">
    <name type="scientific">Streptomyces scabichelini</name>
    <dbReference type="NCBI Taxonomy" id="2711217"/>
    <lineage>
        <taxon>Bacteria</taxon>
        <taxon>Bacillati</taxon>
        <taxon>Actinomycetota</taxon>
        <taxon>Actinomycetes</taxon>
        <taxon>Kitasatosporales</taxon>
        <taxon>Streptomycetaceae</taxon>
        <taxon>Streptomyces</taxon>
    </lineage>
</organism>
<evidence type="ECO:0000313" key="5">
    <source>
        <dbReference type="Proteomes" id="UP000472335"/>
    </source>
</evidence>
<proteinExistence type="predicted"/>
<comment type="caution">
    <text evidence="4">The sequence shown here is derived from an EMBL/GenBank/DDBJ whole genome shotgun (WGS) entry which is preliminary data.</text>
</comment>
<evidence type="ECO:0000256" key="3">
    <source>
        <dbReference type="SAM" id="MobiDB-lite"/>
    </source>
</evidence>
<dbReference type="GO" id="GO:0004252">
    <property type="term" value="F:serine-type endopeptidase activity"/>
    <property type="evidence" value="ECO:0007669"/>
    <property type="project" value="InterPro"/>
</dbReference>
<reference evidence="4 5" key="1">
    <citation type="submission" date="2020-02" db="EMBL/GenBank/DDBJ databases">
        <title>Whole-genome analyses of novel actinobacteria.</title>
        <authorList>
            <person name="Sahin N."/>
            <person name="Gencbay T."/>
        </authorList>
    </citation>
    <scope>NUCLEOTIDE SEQUENCE [LARGE SCALE GENOMIC DNA]</scope>
    <source>
        <strain evidence="4 5">HC44</strain>
    </source>
</reference>
<dbReference type="Gene3D" id="2.40.10.120">
    <property type="match status" value="1"/>
</dbReference>
<dbReference type="AlphaFoldDB" id="A0A6G4V2M7"/>
<protein>
    <submittedName>
        <fullName evidence="4">Trypsin-like serine protease</fullName>
    </submittedName>
</protein>
<sequence length="400" mass="39935">MPGQFRFRVQGGTIVSDNRYTGHPGPAAPPGPSRPSGPPGPNGPRADDGWPEPDADDRYPGLTAARGDSFDLAGDDDADPAAQSNEPYGRAGTGDADPGAQAGDPYSSGTTDPPYAGLGEPRGPAFVPGRPPPAFGPPAVPAAAPEAYASPYATPQAPAQRPPRKPRPVVAAVLAAVLAGGAAGYAAGALGDTDSDTSAAAQDVGGLEAVAARVLPSVVSVQTDDGQGSGFVFDERGRILTNAHVVAGSSEVSIELQDGRRLRADVLGDDPANDVAVLEPETARGLRAADLANGARPGVGDTVLAIGSPLGLSGTVTSGIVSALDRSVRLGEGGERRRALQTDASINPGNSGGPLVDADGRVIGINTAIATLDQQRGGSIGIGFAIPVADAREAAQAIID</sequence>
<dbReference type="InterPro" id="IPR051201">
    <property type="entry name" value="Chloro_Bact_Ser_Proteases"/>
</dbReference>
<keyword evidence="5" id="KW-1185">Reference proteome</keyword>
<gene>
    <name evidence="4" type="ORF">G5C60_11175</name>
</gene>
<dbReference type="PANTHER" id="PTHR43343:SF3">
    <property type="entry name" value="PROTEASE DO-LIKE 8, CHLOROPLASTIC"/>
    <property type="match status" value="1"/>
</dbReference>
<dbReference type="InterPro" id="IPR001940">
    <property type="entry name" value="Peptidase_S1C"/>
</dbReference>
<keyword evidence="2" id="KW-0378">Hydrolase</keyword>
<evidence type="ECO:0000256" key="2">
    <source>
        <dbReference type="ARBA" id="ARBA00022801"/>
    </source>
</evidence>
<evidence type="ECO:0000256" key="1">
    <source>
        <dbReference type="ARBA" id="ARBA00022670"/>
    </source>
</evidence>